<name>A0A9P0MPA5_NEZVI</name>
<dbReference type="OrthoDB" id="10310591at2759"/>
<keyword evidence="1" id="KW-0732">Signal</keyword>
<dbReference type="AlphaFoldDB" id="A0A9P0MPA5"/>
<reference evidence="2" key="1">
    <citation type="submission" date="2022-01" db="EMBL/GenBank/DDBJ databases">
        <authorList>
            <person name="King R."/>
        </authorList>
    </citation>
    <scope>NUCLEOTIDE SEQUENCE</scope>
</reference>
<dbReference type="Gene3D" id="3.15.10.50">
    <property type="match status" value="1"/>
</dbReference>
<dbReference type="InterPro" id="IPR038602">
    <property type="entry name" value="Mite_allergen_7_sf"/>
</dbReference>
<keyword evidence="3" id="KW-1185">Reference proteome</keyword>
<dbReference type="EMBL" id="OV725080">
    <property type="protein sequence ID" value="CAH1397722.1"/>
    <property type="molecule type" value="Genomic_DNA"/>
</dbReference>
<sequence length="221" mass="24588">MVPLLFIFLLFGDSSARMNDFDPLVDRVVGHIDNTVHFFGYDHFDIPPINKTFYKKLGFTDVKAGLVCDRGSVDIALMKRWGPAKADVFDGYFTYSMSLDVPDMKAEVGPCTFTMAGGFAVSGHYKARVNTTVVGVGLKVIQEKKNCRVQLTDLTVDIGGVDIYSGASFIRALQDWTFDAVAYMVRGSVVEKANETIEKFVKQKPQDLVQFPCFKPIKAET</sequence>
<dbReference type="Proteomes" id="UP001152798">
    <property type="component" value="Chromosome 4"/>
</dbReference>
<protein>
    <submittedName>
        <fullName evidence="2">Uncharacterized protein</fullName>
    </submittedName>
</protein>
<proteinExistence type="predicted"/>
<feature type="chain" id="PRO_5040422078" evidence="1">
    <location>
        <begin position="17"/>
        <end position="221"/>
    </location>
</feature>
<gene>
    <name evidence="2" type="ORF">NEZAVI_LOCUS7505</name>
</gene>
<accession>A0A9P0MPA5</accession>
<evidence type="ECO:0000256" key="1">
    <source>
        <dbReference type="SAM" id="SignalP"/>
    </source>
</evidence>
<organism evidence="2 3">
    <name type="scientific">Nezara viridula</name>
    <name type="common">Southern green stink bug</name>
    <name type="synonym">Cimex viridulus</name>
    <dbReference type="NCBI Taxonomy" id="85310"/>
    <lineage>
        <taxon>Eukaryota</taxon>
        <taxon>Metazoa</taxon>
        <taxon>Ecdysozoa</taxon>
        <taxon>Arthropoda</taxon>
        <taxon>Hexapoda</taxon>
        <taxon>Insecta</taxon>
        <taxon>Pterygota</taxon>
        <taxon>Neoptera</taxon>
        <taxon>Paraneoptera</taxon>
        <taxon>Hemiptera</taxon>
        <taxon>Heteroptera</taxon>
        <taxon>Panheteroptera</taxon>
        <taxon>Pentatomomorpha</taxon>
        <taxon>Pentatomoidea</taxon>
        <taxon>Pentatomidae</taxon>
        <taxon>Pentatominae</taxon>
        <taxon>Nezara</taxon>
    </lineage>
</organism>
<evidence type="ECO:0000313" key="2">
    <source>
        <dbReference type="EMBL" id="CAH1397722.1"/>
    </source>
</evidence>
<evidence type="ECO:0000313" key="3">
    <source>
        <dbReference type="Proteomes" id="UP001152798"/>
    </source>
</evidence>
<feature type="signal peptide" evidence="1">
    <location>
        <begin position="1"/>
        <end position="16"/>
    </location>
</feature>